<evidence type="ECO:0000256" key="2">
    <source>
        <dbReference type="SAM" id="MobiDB-lite"/>
    </source>
</evidence>
<dbReference type="Proteomes" id="UP000813463">
    <property type="component" value="Chromosome 6"/>
</dbReference>
<evidence type="ECO:0000256" key="1">
    <source>
        <dbReference type="SAM" id="Coils"/>
    </source>
</evidence>
<dbReference type="PANTHER" id="PTHR35358">
    <property type="entry name" value="OS06G0711100 PROTEIN"/>
    <property type="match status" value="1"/>
</dbReference>
<gene>
    <name evidence="4" type="primary">LOC110777961</name>
</gene>
<organism evidence="3 4">
    <name type="scientific">Spinacia oleracea</name>
    <name type="common">Spinach</name>
    <dbReference type="NCBI Taxonomy" id="3562"/>
    <lineage>
        <taxon>Eukaryota</taxon>
        <taxon>Viridiplantae</taxon>
        <taxon>Streptophyta</taxon>
        <taxon>Embryophyta</taxon>
        <taxon>Tracheophyta</taxon>
        <taxon>Spermatophyta</taxon>
        <taxon>Magnoliopsida</taxon>
        <taxon>eudicotyledons</taxon>
        <taxon>Gunneridae</taxon>
        <taxon>Pentapetalae</taxon>
        <taxon>Caryophyllales</taxon>
        <taxon>Chenopodiaceae</taxon>
        <taxon>Chenopodioideae</taxon>
        <taxon>Anserineae</taxon>
        <taxon>Spinacia</taxon>
    </lineage>
</organism>
<feature type="compositionally biased region" description="Polar residues" evidence="2">
    <location>
        <begin position="65"/>
        <end position="92"/>
    </location>
</feature>
<reference evidence="3" key="1">
    <citation type="journal article" date="2021" name="Nat. Commun.">
        <title>Genomic analyses provide insights into spinach domestication and the genetic basis of agronomic traits.</title>
        <authorList>
            <person name="Cai X."/>
            <person name="Sun X."/>
            <person name="Xu C."/>
            <person name="Sun H."/>
            <person name="Wang X."/>
            <person name="Ge C."/>
            <person name="Zhang Z."/>
            <person name="Wang Q."/>
            <person name="Fei Z."/>
            <person name="Jiao C."/>
            <person name="Wang Q."/>
        </authorList>
    </citation>
    <scope>NUCLEOTIDE SEQUENCE [LARGE SCALE GENOMIC DNA]</scope>
    <source>
        <strain evidence="3">cv. Varoflay</strain>
    </source>
</reference>
<evidence type="ECO:0000313" key="3">
    <source>
        <dbReference type="Proteomes" id="UP000813463"/>
    </source>
</evidence>
<protein>
    <submittedName>
        <fullName evidence="4">Uncharacterized protein isoform X1</fullName>
    </submittedName>
</protein>
<dbReference type="GeneID" id="110777961"/>
<sequence length="451" mass="50594">MSAVDGAPTHPPPAEQGGGKLPEIDGMYRLKYHRNMEWPKKLLTENTPISTHKRLKLREFCRTEGQSIDQGDSMKSSDMLSINHGKSCSRGSGKSHQKMRAQLDVSLQTSGRSSRPITRALSQKQQQLNCQDRAKIIKLDVNTFMGGSCIKTVSEVETSRRCSPTEIIEIDSSDENSGCLSNRDTLMNDFISRTSVKDEMPGTRVNGHGLGSPEIVLNEVQPMETQLDNEEGQDESIASEGENECPTLEQPTLSPENNHGFGSSNKNENDNDRLKETSCTTGMLRGWSNIMQAIVNKHGDIAKSCTFQSELIKTRLLESICNVVQKLRDTPVADMKSDELKELFSILKDVEGLNFDVKWLHQRLHEIQKAMASRDELMKLEEQLMENKVKAEELSKALELKTIEQVKLEFEIAKLDEQITVKNLRDEELNAKINDIKNICPSFVYAADGLL</sequence>
<feature type="region of interest" description="Disordered" evidence="2">
    <location>
        <begin position="1"/>
        <end position="24"/>
    </location>
</feature>
<feature type="compositionally biased region" description="Polar residues" evidence="2">
    <location>
        <begin position="249"/>
        <end position="266"/>
    </location>
</feature>
<proteinExistence type="predicted"/>
<dbReference type="InterPro" id="IPR007942">
    <property type="entry name" value="PLipase-like"/>
</dbReference>
<feature type="region of interest" description="Disordered" evidence="2">
    <location>
        <begin position="65"/>
        <end position="96"/>
    </location>
</feature>
<accession>A0ABM3QUX1</accession>
<evidence type="ECO:0000313" key="4">
    <source>
        <dbReference type="RefSeq" id="XP_056687166.1"/>
    </source>
</evidence>
<reference evidence="4" key="2">
    <citation type="submission" date="2025-08" db="UniProtKB">
        <authorList>
            <consortium name="RefSeq"/>
        </authorList>
    </citation>
    <scope>IDENTIFICATION</scope>
    <source>
        <tissue evidence="4">Leaf</tissue>
    </source>
</reference>
<feature type="coiled-coil region" evidence="1">
    <location>
        <begin position="367"/>
        <end position="401"/>
    </location>
</feature>
<keyword evidence="3" id="KW-1185">Reference proteome</keyword>
<dbReference type="PANTHER" id="PTHR35358:SF7">
    <property type="entry name" value="EXPRESSED PROTEIN"/>
    <property type="match status" value="1"/>
</dbReference>
<name>A0ABM3QUX1_SPIOL</name>
<feature type="region of interest" description="Disordered" evidence="2">
    <location>
        <begin position="226"/>
        <end position="275"/>
    </location>
</feature>
<dbReference type="Pfam" id="PF05278">
    <property type="entry name" value="PEARLI-4"/>
    <property type="match status" value="1"/>
</dbReference>
<keyword evidence="1" id="KW-0175">Coiled coil</keyword>
<dbReference type="RefSeq" id="XP_056687166.1">
    <property type="nucleotide sequence ID" value="XM_056831188.1"/>
</dbReference>